<evidence type="ECO:0000256" key="8">
    <source>
        <dbReference type="ARBA" id="ARBA00023224"/>
    </source>
</evidence>
<feature type="transmembrane region" description="Helical" evidence="10">
    <location>
        <begin position="100"/>
        <end position="120"/>
    </location>
</feature>
<feature type="transmembrane region" description="Helical" evidence="10">
    <location>
        <begin position="56"/>
        <end position="80"/>
    </location>
</feature>
<evidence type="ECO:0000256" key="2">
    <source>
        <dbReference type="ARBA" id="ARBA00022475"/>
    </source>
</evidence>
<accession>A0A8W8LYV8</accession>
<dbReference type="PROSITE" id="PS50262">
    <property type="entry name" value="G_PROTEIN_RECEP_F1_2"/>
    <property type="match status" value="1"/>
</dbReference>
<dbReference type="Proteomes" id="UP000005408">
    <property type="component" value="Unassembled WGS sequence"/>
</dbReference>
<keyword evidence="8" id="KW-0807">Transducer</keyword>
<proteinExistence type="predicted"/>
<sequence length="610" mass="67967">MNQSESITTYVKGDSGEWRYFFGGFMLMSFVFSEMGNLFLIIGICSKKLNSATAKVIKALTLTDAALGVLLVLPSCIVMLSNEWIFGDGGCILQGLLSNTLLSSHCFLMLCLAIERFYMLVTKHPSKALTSFCNGGIVGIFLLSGLLSGFPLLQSQSYQYMPGIYHCVLSAETFPLFSNLLTYVIPLMAVTFFSILTLMKTTSCRGGNRISVNPTLEESETVNRLRMDRIGMARASLFPTATVFREIDEAIMLPRVEIRATIALSYLNSPLSVLYIIAFCLKTLAFFWVDNQSRIAGISLLFYTIAGFIQPFILFGVSGALRKSFINFIRRRNAETTPTHVFRLIRRSPRPREENELCRDIPTFLRQSSALTIHGQISSQVNLSSDNCLEETRMSSSSSLGSERSKSSKKENTILKHNVSKRPGIDMDRRYSLQSTNADSVDSMLVNVGASVESNSRWSVSTASVMTLNIPELQMPCSRPRSRIARVMSETTHESSRGNVSPTNSISSERLLKPSLSAGVTLSPKKLSLGRDRTQYRSFLYDDARLPLPPVEDVSSCECSPRESKEIRQSTVLKEVKPFLPLSPRISKQRSRSFVIRMDSQTDSVFGEID</sequence>
<evidence type="ECO:0000256" key="3">
    <source>
        <dbReference type="ARBA" id="ARBA00022692"/>
    </source>
</evidence>
<keyword evidence="4 10" id="KW-1133">Transmembrane helix</keyword>
<reference evidence="12" key="1">
    <citation type="submission" date="2022-08" db="UniProtKB">
        <authorList>
            <consortium name="EnsemblMetazoa"/>
        </authorList>
    </citation>
    <scope>IDENTIFICATION</scope>
    <source>
        <strain evidence="12">05x7-T-G4-1.051#20</strain>
    </source>
</reference>
<evidence type="ECO:0000256" key="6">
    <source>
        <dbReference type="ARBA" id="ARBA00023136"/>
    </source>
</evidence>
<keyword evidence="6 10" id="KW-0472">Membrane</keyword>
<evidence type="ECO:0000259" key="11">
    <source>
        <dbReference type="PROSITE" id="PS50262"/>
    </source>
</evidence>
<keyword evidence="2" id="KW-1003">Cell membrane</keyword>
<keyword evidence="13" id="KW-1185">Reference proteome</keyword>
<feature type="transmembrane region" description="Helical" evidence="10">
    <location>
        <begin position="132"/>
        <end position="153"/>
    </location>
</feature>
<evidence type="ECO:0000313" key="12">
    <source>
        <dbReference type="EnsemblMetazoa" id="G3025.1:cds"/>
    </source>
</evidence>
<keyword evidence="7" id="KW-0675">Receptor</keyword>
<comment type="subcellular location">
    <subcellularLocation>
        <location evidence="1">Cell membrane</location>
        <topology evidence="1">Multi-pass membrane protein</topology>
    </subcellularLocation>
</comment>
<feature type="compositionally biased region" description="Polar residues" evidence="9">
    <location>
        <begin position="497"/>
        <end position="508"/>
    </location>
</feature>
<dbReference type="InterPro" id="IPR017452">
    <property type="entry name" value="GPCR_Rhodpsn_7TM"/>
</dbReference>
<evidence type="ECO:0000256" key="5">
    <source>
        <dbReference type="ARBA" id="ARBA00023040"/>
    </source>
</evidence>
<feature type="transmembrane region" description="Helical" evidence="10">
    <location>
        <begin position="271"/>
        <end position="289"/>
    </location>
</feature>
<dbReference type="EnsemblMetazoa" id="G3025.1">
    <property type="protein sequence ID" value="G3025.1:cds"/>
    <property type="gene ID" value="G3025"/>
</dbReference>
<organism evidence="12 13">
    <name type="scientific">Magallana gigas</name>
    <name type="common">Pacific oyster</name>
    <name type="synonym">Crassostrea gigas</name>
    <dbReference type="NCBI Taxonomy" id="29159"/>
    <lineage>
        <taxon>Eukaryota</taxon>
        <taxon>Metazoa</taxon>
        <taxon>Spiralia</taxon>
        <taxon>Lophotrochozoa</taxon>
        <taxon>Mollusca</taxon>
        <taxon>Bivalvia</taxon>
        <taxon>Autobranchia</taxon>
        <taxon>Pteriomorphia</taxon>
        <taxon>Ostreida</taxon>
        <taxon>Ostreoidea</taxon>
        <taxon>Ostreidae</taxon>
        <taxon>Magallana</taxon>
    </lineage>
</organism>
<feature type="transmembrane region" description="Helical" evidence="10">
    <location>
        <begin position="295"/>
        <end position="321"/>
    </location>
</feature>
<feature type="region of interest" description="Disordered" evidence="9">
    <location>
        <begin position="392"/>
        <end position="422"/>
    </location>
</feature>
<dbReference type="Gene3D" id="1.20.1070.10">
    <property type="entry name" value="Rhodopsin 7-helix transmembrane proteins"/>
    <property type="match status" value="1"/>
</dbReference>
<feature type="compositionally biased region" description="Basic and acidic residues" evidence="9">
    <location>
        <begin position="403"/>
        <end position="414"/>
    </location>
</feature>
<dbReference type="AlphaFoldDB" id="A0A8W8LYV8"/>
<evidence type="ECO:0000256" key="10">
    <source>
        <dbReference type="SAM" id="Phobius"/>
    </source>
</evidence>
<name>A0A8W8LYV8_MAGGI</name>
<evidence type="ECO:0000256" key="9">
    <source>
        <dbReference type="SAM" id="MobiDB-lite"/>
    </source>
</evidence>
<evidence type="ECO:0000256" key="1">
    <source>
        <dbReference type="ARBA" id="ARBA00004651"/>
    </source>
</evidence>
<dbReference type="Pfam" id="PF00001">
    <property type="entry name" value="7tm_1"/>
    <property type="match status" value="1"/>
</dbReference>
<feature type="domain" description="G-protein coupled receptors family 1 profile" evidence="11">
    <location>
        <begin position="36"/>
        <end position="314"/>
    </location>
</feature>
<feature type="transmembrane region" description="Helical" evidence="10">
    <location>
        <begin position="180"/>
        <end position="199"/>
    </location>
</feature>
<keyword evidence="5" id="KW-0297">G-protein coupled receptor</keyword>
<keyword evidence="3 10" id="KW-0812">Transmembrane</keyword>
<evidence type="ECO:0000256" key="4">
    <source>
        <dbReference type="ARBA" id="ARBA00022989"/>
    </source>
</evidence>
<dbReference type="GO" id="GO:0004930">
    <property type="term" value="F:G protein-coupled receptor activity"/>
    <property type="evidence" value="ECO:0007669"/>
    <property type="project" value="UniProtKB-KW"/>
</dbReference>
<dbReference type="InterPro" id="IPR000276">
    <property type="entry name" value="GPCR_Rhodpsn"/>
</dbReference>
<dbReference type="CDD" id="cd00637">
    <property type="entry name" value="7tm_classA_rhodopsin-like"/>
    <property type="match status" value="1"/>
</dbReference>
<protein>
    <recommendedName>
        <fullName evidence="11">G-protein coupled receptors family 1 profile domain-containing protein</fullName>
    </recommendedName>
</protein>
<feature type="region of interest" description="Disordered" evidence="9">
    <location>
        <begin position="487"/>
        <end position="510"/>
    </location>
</feature>
<feature type="transmembrane region" description="Helical" evidence="10">
    <location>
        <begin position="20"/>
        <end position="44"/>
    </location>
</feature>
<dbReference type="PANTHER" id="PTHR24228:SF59">
    <property type="entry name" value="NEUROPEPTIDE RECEPTOR 15"/>
    <property type="match status" value="1"/>
</dbReference>
<dbReference type="SUPFAM" id="SSF81321">
    <property type="entry name" value="Family A G protein-coupled receptor-like"/>
    <property type="match status" value="1"/>
</dbReference>
<dbReference type="PANTHER" id="PTHR24228">
    <property type="entry name" value="B2 BRADYKININ RECEPTOR/ANGIOTENSIN II RECEPTOR"/>
    <property type="match status" value="1"/>
</dbReference>
<evidence type="ECO:0000256" key="7">
    <source>
        <dbReference type="ARBA" id="ARBA00023170"/>
    </source>
</evidence>
<dbReference type="GO" id="GO:0005886">
    <property type="term" value="C:plasma membrane"/>
    <property type="evidence" value="ECO:0007669"/>
    <property type="project" value="UniProtKB-SubCell"/>
</dbReference>
<evidence type="ECO:0000313" key="13">
    <source>
        <dbReference type="Proteomes" id="UP000005408"/>
    </source>
</evidence>